<dbReference type="GO" id="GO:0032574">
    <property type="term" value="F:5'-3' RNA helicase activity"/>
    <property type="evidence" value="ECO:0007669"/>
    <property type="project" value="InterPro"/>
</dbReference>
<dbReference type="GO" id="GO:0003723">
    <property type="term" value="F:RNA binding"/>
    <property type="evidence" value="ECO:0007669"/>
    <property type="project" value="UniProtKB-KW"/>
</dbReference>
<dbReference type="GO" id="GO:0016787">
    <property type="term" value="F:hydrolase activity"/>
    <property type="evidence" value="ECO:0007669"/>
    <property type="project" value="UniProtKB-KW"/>
</dbReference>
<sequence length="924" mass="104039">MQDCQNILNTGSCSADDCTYNHNILHCDKCSFTAKNAAGFGTHIRSDRHRRGGKKGVDRVSFEAAVQNAENNKDGVIVEGELDFGIVEQTEAAKASPKVVRIRTESPSTKVLFASVKLNMNSAPSSRRVIPPFSLNIENRGHPLSSTRPATVTVSLARRDVGRYQARLELGFENMTTKKRFVILRPVQVIVGDLQLHQQLKAKAPYIPRRPATREPEMNVVQGVKPPALSVITYTTQLPRPEIPPHLAKTLNASSSPWHAQKIKDMFLSLPLHQKNHGDFFKILMWIEEHRMEYDLQRYDMPDSTLASHRPYYFLEVPGLAEKRPSVLTGDRILVRKRDGPVGHWYAGHVHFVRQYEVGLRFHQSFYGWTPTQKYCVRFKLNKIPLWRQHQALAVSFSSPRLLFPDPLYLPKGSILDQDSVKPFNSLIASNPKQLQAVASIKNAPLGSLPFIVFGPPGTGKTVTIVEAIRQLVKTKSNTRILACAPSNAAADLIATRLRDSFNIDELFRLYAPSRHKDQVPDELMQYSYYHEMPNSRSCFGAPSIGRMKRFRIVIATCVSASIISGIGMPRGHFTHIFVDESGQATEPEALVPIKMMADDATNVVLSGDPKQLGPIVRSVIACKLGLELSYLERLMRLPIYDLKTYTGKSIVKLVKNFRSHDAILRYPNQKFYGGDLQACADDTITNSYLDSPWLPNKDFPVVFHSVSGKDDRESTSPSFFNIDEVIMVKTYVQQLKANRKFRTNDHDIGVIAPYHAQCQKIRSALRNVADEVKVASVEDFQGQERKVIIISTVRSSKEFISYDILHTLGFVASPRRFNVSITRAKALLIVIGDPQVLGLDPLWRSFLNYIHDNNGWKGPEIPWDPAEAVNEAGGYDTIIRDDALLDMNDFTRRMESLALGDVVIKEEDVDMDVGVDRPWRNVE</sequence>
<evidence type="ECO:0000256" key="3">
    <source>
        <dbReference type="ARBA" id="ARBA00012552"/>
    </source>
</evidence>
<name>A0A8H7C2Q1_AGABI</name>
<evidence type="ECO:0000256" key="9">
    <source>
        <dbReference type="ARBA" id="ARBA00022884"/>
    </source>
</evidence>
<evidence type="ECO:0000256" key="4">
    <source>
        <dbReference type="ARBA" id="ARBA00022490"/>
    </source>
</evidence>
<dbReference type="PANTHER" id="PTHR45418:SF1">
    <property type="entry name" value="CANCER_TESTIS ANTIGEN 55"/>
    <property type="match status" value="1"/>
</dbReference>
<dbReference type="Pfam" id="PF13087">
    <property type="entry name" value="AAA_12"/>
    <property type="match status" value="1"/>
</dbReference>
<dbReference type="Pfam" id="PF21634">
    <property type="entry name" value="MOV-10_beta-barrel"/>
    <property type="match status" value="1"/>
</dbReference>
<evidence type="ECO:0000256" key="10">
    <source>
        <dbReference type="ARBA" id="ARBA00023158"/>
    </source>
</evidence>
<dbReference type="Proteomes" id="UP000629468">
    <property type="component" value="Unassembled WGS sequence"/>
</dbReference>
<keyword evidence="10" id="KW-0943">RNA-mediated gene silencing</keyword>
<dbReference type="InterPro" id="IPR041679">
    <property type="entry name" value="DNA2/NAM7-like_C"/>
</dbReference>
<proteinExistence type="inferred from homology"/>
<dbReference type="SUPFAM" id="SSF52540">
    <property type="entry name" value="P-loop containing nucleoside triphosphate hydrolases"/>
    <property type="match status" value="1"/>
</dbReference>
<feature type="domain" description="DNA2/NAM7 helicase helicase" evidence="12">
    <location>
        <begin position="431"/>
        <end position="533"/>
    </location>
</feature>
<evidence type="ECO:0000259" key="12">
    <source>
        <dbReference type="Pfam" id="PF13086"/>
    </source>
</evidence>
<feature type="domain" description="DNA2/NAM7 helicase-like C-terminal" evidence="13">
    <location>
        <begin position="630"/>
        <end position="835"/>
    </location>
</feature>
<dbReference type="InterPro" id="IPR049080">
    <property type="entry name" value="MOV-10-like_beta-barrel"/>
</dbReference>
<feature type="domain" description="Helicase MOV-10-like beta-barrel" evidence="14">
    <location>
        <begin position="299"/>
        <end position="379"/>
    </location>
</feature>
<keyword evidence="6" id="KW-0378">Hydrolase</keyword>
<dbReference type="EC" id="3.6.4.13" evidence="3"/>
<dbReference type="CDD" id="cd18808">
    <property type="entry name" value="SF1_C_Upf1"/>
    <property type="match status" value="1"/>
</dbReference>
<evidence type="ECO:0000259" key="13">
    <source>
        <dbReference type="Pfam" id="PF13087"/>
    </source>
</evidence>
<evidence type="ECO:0000259" key="14">
    <source>
        <dbReference type="Pfam" id="PF21634"/>
    </source>
</evidence>
<dbReference type="CDD" id="cd18038">
    <property type="entry name" value="DEXXQc_Helz-like"/>
    <property type="match status" value="1"/>
</dbReference>
<evidence type="ECO:0000256" key="2">
    <source>
        <dbReference type="ARBA" id="ARBA00005601"/>
    </source>
</evidence>
<keyword evidence="8" id="KW-0067">ATP-binding</keyword>
<evidence type="ECO:0000313" key="16">
    <source>
        <dbReference type="Proteomes" id="UP000629468"/>
    </source>
</evidence>
<accession>A0A8H7C2Q1</accession>
<comment type="subcellular location">
    <subcellularLocation>
        <location evidence="1">Cytoplasm</location>
        <location evidence="1">Cytoplasmic ribonucleoprotein granule</location>
    </subcellularLocation>
</comment>
<keyword evidence="4" id="KW-0963">Cytoplasm</keyword>
<dbReference type="GO" id="GO:0031047">
    <property type="term" value="P:regulatory ncRNA-mediated gene silencing"/>
    <property type="evidence" value="ECO:0007669"/>
    <property type="project" value="UniProtKB-KW"/>
</dbReference>
<evidence type="ECO:0000256" key="1">
    <source>
        <dbReference type="ARBA" id="ARBA00004331"/>
    </source>
</evidence>
<dbReference type="InterPro" id="IPR047187">
    <property type="entry name" value="SF1_C_Upf1"/>
</dbReference>
<dbReference type="InterPro" id="IPR041677">
    <property type="entry name" value="DNA2/NAM7_AAA_11"/>
</dbReference>
<dbReference type="Gene3D" id="3.40.50.300">
    <property type="entry name" value="P-loop containing nucleotide triphosphate hydrolases"/>
    <property type="match status" value="2"/>
</dbReference>
<gene>
    <name evidence="15" type="ORF">Agabi119p4_9394</name>
</gene>
<comment type="similarity">
    <text evidence="2">Belongs to the DNA2/NAM7 helicase family. SDE3 subfamily.</text>
</comment>
<evidence type="ECO:0000313" key="15">
    <source>
        <dbReference type="EMBL" id="KAF7761402.1"/>
    </source>
</evidence>
<dbReference type="PANTHER" id="PTHR45418">
    <property type="entry name" value="CANCER/TESTIS ANTIGEN 55"/>
    <property type="match status" value="1"/>
</dbReference>
<dbReference type="InterPro" id="IPR027417">
    <property type="entry name" value="P-loop_NTPase"/>
</dbReference>
<dbReference type="InterPro" id="IPR026122">
    <property type="entry name" value="MOV-10/SDE3_DEXXQ/H-box"/>
</dbReference>
<dbReference type="FunFam" id="3.40.50.300:FF:000608">
    <property type="entry name" value="Mov10 RISC complex RNA helicase"/>
    <property type="match status" value="1"/>
</dbReference>
<evidence type="ECO:0000256" key="11">
    <source>
        <dbReference type="ARBA" id="ARBA00047984"/>
    </source>
</evidence>
<evidence type="ECO:0000256" key="7">
    <source>
        <dbReference type="ARBA" id="ARBA00022806"/>
    </source>
</evidence>
<organism evidence="15 16">
    <name type="scientific">Agaricus bisporus var. burnettii</name>
    <dbReference type="NCBI Taxonomy" id="192524"/>
    <lineage>
        <taxon>Eukaryota</taxon>
        <taxon>Fungi</taxon>
        <taxon>Dikarya</taxon>
        <taxon>Basidiomycota</taxon>
        <taxon>Agaricomycotina</taxon>
        <taxon>Agaricomycetes</taxon>
        <taxon>Agaricomycetidae</taxon>
        <taxon>Agaricales</taxon>
        <taxon>Agaricineae</taxon>
        <taxon>Agaricaceae</taxon>
        <taxon>Agaricus</taxon>
    </lineage>
</organism>
<keyword evidence="9" id="KW-0694">RNA-binding</keyword>
<evidence type="ECO:0000256" key="8">
    <source>
        <dbReference type="ARBA" id="ARBA00022840"/>
    </source>
</evidence>
<feature type="domain" description="DNA2/NAM7 helicase helicase" evidence="12">
    <location>
        <begin position="549"/>
        <end position="619"/>
    </location>
</feature>
<dbReference type="GO" id="GO:0005524">
    <property type="term" value="F:ATP binding"/>
    <property type="evidence" value="ECO:0007669"/>
    <property type="project" value="UniProtKB-KW"/>
</dbReference>
<dbReference type="GO" id="GO:0036464">
    <property type="term" value="C:cytoplasmic ribonucleoprotein granule"/>
    <property type="evidence" value="ECO:0007669"/>
    <property type="project" value="UniProtKB-SubCell"/>
</dbReference>
<dbReference type="AlphaFoldDB" id="A0A8H7C2Q1"/>
<dbReference type="Pfam" id="PF13086">
    <property type="entry name" value="AAA_11"/>
    <property type="match status" value="2"/>
</dbReference>
<comment type="catalytic activity">
    <reaction evidence="11">
        <text>ATP + H2O = ADP + phosphate + H(+)</text>
        <dbReference type="Rhea" id="RHEA:13065"/>
        <dbReference type="ChEBI" id="CHEBI:15377"/>
        <dbReference type="ChEBI" id="CHEBI:15378"/>
        <dbReference type="ChEBI" id="CHEBI:30616"/>
        <dbReference type="ChEBI" id="CHEBI:43474"/>
        <dbReference type="ChEBI" id="CHEBI:456216"/>
        <dbReference type="EC" id="3.6.4.13"/>
    </reaction>
</comment>
<keyword evidence="7" id="KW-0347">Helicase</keyword>
<comment type="caution">
    <text evidence="15">The sequence shown here is derived from an EMBL/GenBank/DDBJ whole genome shotgun (WGS) entry which is preliminary data.</text>
</comment>
<evidence type="ECO:0000256" key="5">
    <source>
        <dbReference type="ARBA" id="ARBA00022741"/>
    </source>
</evidence>
<reference evidence="15 16" key="1">
    <citation type="journal article" name="Sci. Rep.">
        <title>Telomere-to-telomere assembled and centromere annotated genomes of the two main subspecies of the button mushroom Agaricus bisporus reveal especially polymorphic chromosome ends.</title>
        <authorList>
            <person name="Sonnenberg A.S.M."/>
            <person name="Sedaghat-Telgerd N."/>
            <person name="Lavrijssen B."/>
            <person name="Ohm R.A."/>
            <person name="Hendrickx P.M."/>
            <person name="Scholtmeijer K."/>
            <person name="Baars J.J.P."/>
            <person name="van Peer A."/>
        </authorList>
    </citation>
    <scope>NUCLEOTIDE SEQUENCE [LARGE SCALE GENOMIC DNA]</scope>
    <source>
        <strain evidence="15 16">H119_p4</strain>
    </source>
</reference>
<evidence type="ECO:0000256" key="6">
    <source>
        <dbReference type="ARBA" id="ARBA00022801"/>
    </source>
</evidence>
<protein>
    <recommendedName>
        <fullName evidence="3">RNA helicase</fullName>
        <ecNumber evidence="3">3.6.4.13</ecNumber>
    </recommendedName>
</protein>
<dbReference type="EMBL" id="JABXXO010000013">
    <property type="protein sequence ID" value="KAF7761402.1"/>
    <property type="molecule type" value="Genomic_DNA"/>
</dbReference>
<keyword evidence="5" id="KW-0547">Nucleotide-binding</keyword>